<evidence type="ECO:0000256" key="4">
    <source>
        <dbReference type="ARBA" id="ARBA00022490"/>
    </source>
</evidence>
<dbReference type="PANTHER" id="PTHR33602:SF1">
    <property type="entry name" value="REGULATORY PROTEIN RECX FAMILY PROTEIN"/>
    <property type="match status" value="1"/>
</dbReference>
<reference evidence="6 7" key="1">
    <citation type="submission" date="2012-01" db="EMBL/GenBank/DDBJ databases">
        <title>The Genome Sequence of Scardovia wiggsiae F0424.</title>
        <authorList>
            <consortium name="The Broad Institute Genome Sequencing Platform"/>
            <person name="Earl A."/>
            <person name="Ward D."/>
            <person name="Feldgarden M."/>
            <person name="Gevers D."/>
            <person name="Izard J."/>
            <person name="Ganesan A."/>
            <person name="Baranova O.V."/>
            <person name="Blanton J.M."/>
            <person name="Tanner A.C."/>
            <person name="Mathney J."/>
            <person name="Dewhirst F.E."/>
            <person name="Young S.K."/>
            <person name="Zeng Q."/>
            <person name="Gargeya S."/>
            <person name="Fitzgerald M."/>
            <person name="Haas B."/>
            <person name="Abouelleil A."/>
            <person name="Alvarado L."/>
            <person name="Arachchi H.M."/>
            <person name="Berlin A."/>
            <person name="Chapman S.B."/>
            <person name="Gearin G."/>
            <person name="Goldberg J."/>
            <person name="Griggs A."/>
            <person name="Gujja S."/>
            <person name="Hansen M."/>
            <person name="Heiman D."/>
            <person name="Howarth C."/>
            <person name="Larimer J."/>
            <person name="Lui A."/>
            <person name="MacDonald P.J.P."/>
            <person name="McCowen C."/>
            <person name="Montmayeur A."/>
            <person name="Murphy C."/>
            <person name="Neiman D."/>
            <person name="Pearson M."/>
            <person name="Priest M."/>
            <person name="Roberts A."/>
            <person name="Saif S."/>
            <person name="Shea T."/>
            <person name="Sisk P."/>
            <person name="Stolte C."/>
            <person name="Sykes S."/>
            <person name="Wortman J."/>
            <person name="Nusbaum C."/>
            <person name="Birren B."/>
        </authorList>
    </citation>
    <scope>NUCLEOTIDE SEQUENCE [LARGE SCALE GENOMIC DNA]</scope>
    <source>
        <strain evidence="6 7">F0424</strain>
    </source>
</reference>
<name>J0X0G6_9BIFI</name>
<dbReference type="InterPro" id="IPR053926">
    <property type="entry name" value="RecX_HTH_1st"/>
</dbReference>
<keyword evidence="7" id="KW-1185">Reference proteome</keyword>
<dbReference type="HOGENOM" id="CLU_066607_1_1_11"/>
<evidence type="ECO:0000256" key="3">
    <source>
        <dbReference type="ARBA" id="ARBA00018111"/>
    </source>
</evidence>
<accession>J0X0G6</accession>
<dbReference type="EMBL" id="AGZS01000001">
    <property type="protein sequence ID" value="EJD65354.1"/>
    <property type="molecule type" value="Genomic_DNA"/>
</dbReference>
<dbReference type="eggNOG" id="COG2137">
    <property type="taxonomic scope" value="Bacteria"/>
</dbReference>
<dbReference type="GO" id="GO:0005737">
    <property type="term" value="C:cytoplasm"/>
    <property type="evidence" value="ECO:0007669"/>
    <property type="project" value="UniProtKB-SubCell"/>
</dbReference>
<comment type="similarity">
    <text evidence="2">Belongs to the RecX family.</text>
</comment>
<evidence type="ECO:0000256" key="1">
    <source>
        <dbReference type="ARBA" id="ARBA00004496"/>
    </source>
</evidence>
<comment type="subcellular location">
    <subcellularLocation>
        <location evidence="1">Cytoplasm</location>
    </subcellularLocation>
</comment>
<dbReference type="InterPro" id="IPR003783">
    <property type="entry name" value="Regulatory_RecX"/>
</dbReference>
<dbReference type="AlphaFoldDB" id="J0X0G6"/>
<dbReference type="InterPro" id="IPR036388">
    <property type="entry name" value="WH-like_DNA-bd_sf"/>
</dbReference>
<gene>
    <name evidence="6" type="ORF">HMPREF9156_00118</name>
</gene>
<evidence type="ECO:0000313" key="7">
    <source>
        <dbReference type="Proteomes" id="UP000006415"/>
    </source>
</evidence>
<evidence type="ECO:0000313" key="6">
    <source>
        <dbReference type="EMBL" id="EJD65354.1"/>
    </source>
</evidence>
<sequence>MTGSLPGVTAGNMDLKPDKDSALYRSDEENKCQEAALRLLDAAPRSSGSLRTRLIAKGYEEETVGKVVRRLVSSRLIDDGQYARSMVQYCLSRFLGEYGTRQELRKKEVEGPLITAVVEEAREAGKFENSAYELALKVSKKTSGLDTRTRLRRFWSACARKGHDPDTIRRYTDILCEDSEGLENEE</sequence>
<dbReference type="PANTHER" id="PTHR33602">
    <property type="entry name" value="REGULATORY PROTEIN RECX FAMILY PROTEIN"/>
    <property type="match status" value="1"/>
</dbReference>
<feature type="domain" description="RecX first three-helical" evidence="5">
    <location>
        <begin position="34"/>
        <end position="71"/>
    </location>
</feature>
<dbReference type="Proteomes" id="UP000006415">
    <property type="component" value="Unassembled WGS sequence"/>
</dbReference>
<protein>
    <recommendedName>
        <fullName evidence="3">Regulatory protein RecX</fullName>
    </recommendedName>
</protein>
<keyword evidence="4" id="KW-0963">Cytoplasm</keyword>
<dbReference type="RefSeq" id="WP_007147186.1">
    <property type="nucleotide sequence ID" value="NZ_AKCI01000001.1"/>
</dbReference>
<dbReference type="STRING" id="857290.HMPREF9156_00118"/>
<dbReference type="Gene3D" id="1.10.10.10">
    <property type="entry name" value="Winged helix-like DNA-binding domain superfamily/Winged helix DNA-binding domain"/>
    <property type="match status" value="1"/>
</dbReference>
<dbReference type="OrthoDB" id="3238942at2"/>
<dbReference type="GO" id="GO:0006282">
    <property type="term" value="P:regulation of DNA repair"/>
    <property type="evidence" value="ECO:0007669"/>
    <property type="project" value="InterPro"/>
</dbReference>
<proteinExistence type="inferred from homology"/>
<dbReference type="Pfam" id="PF21982">
    <property type="entry name" value="RecX_HTH1"/>
    <property type="match status" value="1"/>
</dbReference>
<comment type="caution">
    <text evidence="6">The sequence shown here is derived from an EMBL/GenBank/DDBJ whole genome shotgun (WGS) entry which is preliminary data.</text>
</comment>
<evidence type="ECO:0000259" key="5">
    <source>
        <dbReference type="Pfam" id="PF21982"/>
    </source>
</evidence>
<evidence type="ECO:0000256" key="2">
    <source>
        <dbReference type="ARBA" id="ARBA00009695"/>
    </source>
</evidence>
<organism evidence="6 7">
    <name type="scientific">Scardovia wiggsiae F0424</name>
    <dbReference type="NCBI Taxonomy" id="857290"/>
    <lineage>
        <taxon>Bacteria</taxon>
        <taxon>Bacillati</taxon>
        <taxon>Actinomycetota</taxon>
        <taxon>Actinomycetes</taxon>
        <taxon>Bifidobacteriales</taxon>
        <taxon>Bifidobacteriaceae</taxon>
        <taxon>Scardovia</taxon>
    </lineage>
</organism>